<dbReference type="OrthoDB" id="4158435at2"/>
<keyword evidence="1" id="KW-0472">Membrane</keyword>
<evidence type="ECO:0000313" key="3">
    <source>
        <dbReference type="Proteomes" id="UP000244201"/>
    </source>
</evidence>
<evidence type="ECO:0000313" key="2">
    <source>
        <dbReference type="EMBL" id="AVZ75284.1"/>
    </source>
</evidence>
<dbReference type="EMBL" id="CP026304">
    <property type="protein sequence ID" value="AVZ75284.1"/>
    <property type="molecule type" value="Genomic_DNA"/>
</dbReference>
<organism evidence="2 3">
    <name type="scientific">Streptomyces lunaelactis</name>
    <dbReference type="NCBI Taxonomy" id="1535768"/>
    <lineage>
        <taxon>Bacteria</taxon>
        <taxon>Bacillati</taxon>
        <taxon>Actinomycetota</taxon>
        <taxon>Actinomycetes</taxon>
        <taxon>Kitasatosporales</taxon>
        <taxon>Streptomycetaceae</taxon>
        <taxon>Streptomyces</taxon>
    </lineage>
</organism>
<accession>A0A2R4T875</accession>
<protein>
    <submittedName>
        <fullName evidence="2">Uncharacterized protein</fullName>
    </submittedName>
</protein>
<keyword evidence="1" id="KW-1133">Transmembrane helix</keyword>
<keyword evidence="1" id="KW-0812">Transmembrane</keyword>
<reference evidence="2 3" key="1">
    <citation type="submission" date="2018-01" db="EMBL/GenBank/DDBJ databases">
        <title>Complete genome sequence of Streptomyces lunaelactis MM109T, a Ferroverdin A producer isolated from cave moonmilk deposits.</title>
        <authorList>
            <person name="Naome A."/>
            <person name="Martinet L."/>
            <person name="Maciejewska M."/>
            <person name="Anderssen S."/>
            <person name="Adam D."/>
            <person name="Tenconi E."/>
            <person name="Deflandre B."/>
            <person name="Arguelles-Arias A."/>
            <person name="Calusinska M."/>
            <person name="Copieters W."/>
            <person name="Karim L."/>
            <person name="Hanikenne M."/>
            <person name="Baurain D."/>
            <person name="van Wezel G."/>
            <person name="Smargiasso N."/>
            <person name="de Pauw E."/>
            <person name="Delfosse P."/>
            <person name="Rigali S."/>
        </authorList>
    </citation>
    <scope>NUCLEOTIDE SEQUENCE [LARGE SCALE GENOMIC DNA]</scope>
    <source>
        <strain evidence="2 3">MM109</strain>
    </source>
</reference>
<dbReference type="KEGG" id="slk:SLUN_26880"/>
<feature type="transmembrane region" description="Helical" evidence="1">
    <location>
        <begin position="45"/>
        <end position="65"/>
    </location>
</feature>
<keyword evidence="3" id="KW-1185">Reference proteome</keyword>
<sequence>MDEMTAVRQLRADAPVPDRARLTPARQRLLDEIARPQRRRGGWKLAAVGAAAAVTAAALLSALPLRQENAASAMPTPRPHQWVHQKVRWDTWQCGTGASTYGFSEAGSFNLGPSSQPCVAKPAKPLYQNKWIRYDGGALATPDESSEDPDDVDVWNGRYQGGWEMLPPLSSDALMADLPDDPDAALTMIRRRSIPSRLVSTPRLTQAQRDFAEIVEVLSGSPVIAPEKARTIYRIITGLGGVTQPIEVTDGAGRAAIAIGIDGNFRDYSYERNGVQVLLDPETYAYQGVRYVAGIGYYVGGKASGGPFVARGTVIATATRVSTDIVDKAGRRR</sequence>
<gene>
    <name evidence="2" type="ORF">SLUN_26880</name>
</gene>
<evidence type="ECO:0000256" key="1">
    <source>
        <dbReference type="SAM" id="Phobius"/>
    </source>
</evidence>
<dbReference type="AlphaFoldDB" id="A0A2R4T875"/>
<proteinExistence type="predicted"/>
<dbReference type="RefSeq" id="WP_108152520.1">
    <property type="nucleotide sequence ID" value="NZ_CP026304.1"/>
</dbReference>
<dbReference type="GeneID" id="55658879"/>
<dbReference type="Proteomes" id="UP000244201">
    <property type="component" value="Chromosome"/>
</dbReference>
<name>A0A2R4T875_9ACTN</name>